<evidence type="ECO:0000313" key="2">
    <source>
        <dbReference type="Proteomes" id="UP000249819"/>
    </source>
</evidence>
<gene>
    <name evidence="1" type="ORF">CLV59_101699</name>
</gene>
<keyword evidence="2" id="KW-1185">Reference proteome</keyword>
<dbReference type="Proteomes" id="UP000249819">
    <property type="component" value="Unassembled WGS sequence"/>
</dbReference>
<organism evidence="1 2">
    <name type="scientific">Chitinophaga dinghuensis</name>
    <dbReference type="NCBI Taxonomy" id="1539050"/>
    <lineage>
        <taxon>Bacteria</taxon>
        <taxon>Pseudomonadati</taxon>
        <taxon>Bacteroidota</taxon>
        <taxon>Chitinophagia</taxon>
        <taxon>Chitinophagales</taxon>
        <taxon>Chitinophagaceae</taxon>
        <taxon>Chitinophaga</taxon>
    </lineage>
</organism>
<evidence type="ECO:0000313" key="1">
    <source>
        <dbReference type="EMBL" id="RAJ87934.1"/>
    </source>
</evidence>
<dbReference type="AlphaFoldDB" id="A0A327WJH4"/>
<dbReference type="EMBL" id="QLMA01000001">
    <property type="protein sequence ID" value="RAJ87934.1"/>
    <property type="molecule type" value="Genomic_DNA"/>
</dbReference>
<proteinExistence type="predicted"/>
<reference evidence="1 2" key="1">
    <citation type="submission" date="2018-06" db="EMBL/GenBank/DDBJ databases">
        <title>Genomic Encyclopedia of Archaeal and Bacterial Type Strains, Phase II (KMG-II): from individual species to whole genera.</title>
        <authorList>
            <person name="Goeker M."/>
        </authorList>
    </citation>
    <scope>NUCLEOTIDE SEQUENCE [LARGE SCALE GENOMIC DNA]</scope>
    <source>
        <strain evidence="1 2">DSM 29821</strain>
    </source>
</reference>
<comment type="caution">
    <text evidence="1">The sequence shown here is derived from an EMBL/GenBank/DDBJ whole genome shotgun (WGS) entry which is preliminary data.</text>
</comment>
<name>A0A327WJH4_9BACT</name>
<sequence length="69" mass="7414">MFFDANDGGGAPAALDFFSRRAAKQQSSKGICCIAAEGDLAKCAKKQRHMLCCFVKPAKAFQGTIPQIF</sequence>
<protein>
    <submittedName>
        <fullName evidence="1">Uncharacterized protein</fullName>
    </submittedName>
</protein>
<accession>A0A327WJH4</accession>